<dbReference type="PANTHER" id="PTHR30273:SF2">
    <property type="entry name" value="PROTEIN FECR"/>
    <property type="match status" value="1"/>
</dbReference>
<evidence type="ECO:0000259" key="2">
    <source>
        <dbReference type="Pfam" id="PF04773"/>
    </source>
</evidence>
<evidence type="ECO:0000313" key="5">
    <source>
        <dbReference type="Proteomes" id="UP001214530"/>
    </source>
</evidence>
<dbReference type="InterPro" id="IPR012373">
    <property type="entry name" value="Ferrdict_sens_TM"/>
</dbReference>
<organism evidence="4 5">
    <name type="scientific">Candidatus Pedobacter colombiensis</name>
    <dbReference type="NCBI Taxonomy" id="3121371"/>
    <lineage>
        <taxon>Bacteria</taxon>
        <taxon>Pseudomonadati</taxon>
        <taxon>Bacteroidota</taxon>
        <taxon>Sphingobacteriia</taxon>
        <taxon>Sphingobacteriales</taxon>
        <taxon>Sphingobacteriaceae</taxon>
        <taxon>Pedobacter</taxon>
    </lineage>
</organism>
<dbReference type="AlphaFoldDB" id="A0AAJ5W2Y8"/>
<keyword evidence="1" id="KW-0812">Transmembrane</keyword>
<evidence type="ECO:0000259" key="3">
    <source>
        <dbReference type="Pfam" id="PF16344"/>
    </source>
</evidence>
<feature type="domain" description="Protein FecR C-terminal" evidence="3">
    <location>
        <begin position="250"/>
        <end position="319"/>
    </location>
</feature>
<dbReference type="Pfam" id="PF04773">
    <property type="entry name" value="FecR"/>
    <property type="match status" value="1"/>
</dbReference>
<dbReference type="EMBL" id="CP119313">
    <property type="protein sequence ID" value="WEK17528.1"/>
    <property type="molecule type" value="Genomic_DNA"/>
</dbReference>
<name>A0AAJ5W2Y8_9SPHI</name>
<dbReference type="Proteomes" id="UP001214530">
    <property type="component" value="Chromosome"/>
</dbReference>
<dbReference type="Gene3D" id="3.55.50.30">
    <property type="match status" value="1"/>
</dbReference>
<keyword evidence="1" id="KW-1133">Transmembrane helix</keyword>
<evidence type="ECO:0000256" key="1">
    <source>
        <dbReference type="SAM" id="Phobius"/>
    </source>
</evidence>
<gene>
    <name evidence="4" type="ORF">P0Y49_12050</name>
</gene>
<evidence type="ECO:0000313" key="4">
    <source>
        <dbReference type="EMBL" id="WEK17528.1"/>
    </source>
</evidence>
<dbReference type="InterPro" id="IPR032508">
    <property type="entry name" value="FecR_C"/>
</dbReference>
<accession>A0AAJ5W2Y8</accession>
<dbReference type="GO" id="GO:0016989">
    <property type="term" value="F:sigma factor antagonist activity"/>
    <property type="evidence" value="ECO:0007669"/>
    <property type="project" value="TreeGrafter"/>
</dbReference>
<keyword evidence="1" id="KW-0472">Membrane</keyword>
<dbReference type="Pfam" id="PF16344">
    <property type="entry name" value="FecR_C"/>
    <property type="match status" value="1"/>
</dbReference>
<reference evidence="4" key="1">
    <citation type="submission" date="2023-03" db="EMBL/GenBank/DDBJ databases">
        <title>Andean soil-derived lignocellulolytic bacterial consortium as a source of novel taxa and putative plastic-active enzymes.</title>
        <authorList>
            <person name="Diaz-Garcia L."/>
            <person name="Chuvochina M."/>
            <person name="Feuerriegel G."/>
            <person name="Bunk B."/>
            <person name="Sproer C."/>
            <person name="Streit W.R."/>
            <person name="Rodriguez L.M."/>
            <person name="Overmann J."/>
            <person name="Jimenez D.J."/>
        </authorList>
    </citation>
    <scope>NUCLEOTIDE SEQUENCE</scope>
    <source>
        <strain evidence="4">MAG 3858</strain>
    </source>
</reference>
<dbReference type="InterPro" id="IPR006860">
    <property type="entry name" value="FecR"/>
</dbReference>
<protein>
    <submittedName>
        <fullName evidence="4">FecR domain-containing protein</fullName>
    </submittedName>
</protein>
<proteinExistence type="predicted"/>
<dbReference type="PANTHER" id="PTHR30273">
    <property type="entry name" value="PERIPLASMIC SIGNAL SENSOR AND SIGMA FACTOR ACTIVATOR FECR-RELATED"/>
    <property type="match status" value="1"/>
</dbReference>
<sequence>MIFSFFKSNNQKEQDKAADAQKLYDVVDAFKKNPDSWNEKSMGDEEAAEERILNRLLLNINKESKNRLILKRIAVLSTAAVLLVGISIGFLFKDELLDQLITYPQIIVATKNAEREKVTLPDGSVVLLNAGTRLSYPEQFKSKVREVVLLEGEAYFDIRHDSKKPFIVKADKTKTTVLGTAFNIRAYKFNPNVIVTVSRGKVSVDNHSADSGRQQYFLLPNQQITYAKKSGFMQKNDVEAKDALGWMDGKLLFVNESFSQAASLLENKYNVKIDFEDESISDYHFSGAFEASENLYDVLNQLVLTKGLQYHVENKNIKIFHRKP</sequence>
<dbReference type="FunFam" id="2.60.120.1440:FF:000001">
    <property type="entry name" value="Putative anti-sigma factor"/>
    <property type="match status" value="1"/>
</dbReference>
<feature type="transmembrane region" description="Helical" evidence="1">
    <location>
        <begin position="73"/>
        <end position="92"/>
    </location>
</feature>
<feature type="domain" description="FecR protein" evidence="2">
    <location>
        <begin position="108"/>
        <end position="202"/>
    </location>
</feature>
<dbReference type="PIRSF" id="PIRSF018266">
    <property type="entry name" value="FecR"/>
    <property type="match status" value="1"/>
</dbReference>
<dbReference type="Gene3D" id="2.60.120.1440">
    <property type="match status" value="1"/>
</dbReference>